<dbReference type="PROSITE" id="PS51656">
    <property type="entry name" value="4FE4S"/>
    <property type="match status" value="1"/>
</dbReference>
<feature type="domain" description="4Fe-4S" evidence="5">
    <location>
        <begin position="151"/>
        <end position="213"/>
    </location>
</feature>
<dbReference type="InterPro" id="IPR027417">
    <property type="entry name" value="P-loop_NTPase"/>
</dbReference>
<dbReference type="InterPro" id="IPR052539">
    <property type="entry name" value="MGD_biosynthesis_adapter"/>
</dbReference>
<keyword evidence="7" id="KW-1185">Reference proteome</keyword>
<dbReference type="InterPro" id="IPR007202">
    <property type="entry name" value="4Fe-4S_dom"/>
</dbReference>
<dbReference type="Pfam" id="PF03205">
    <property type="entry name" value="MobB"/>
    <property type="match status" value="1"/>
</dbReference>
<evidence type="ECO:0000256" key="2">
    <source>
        <dbReference type="ARBA" id="ARBA00022723"/>
    </source>
</evidence>
<dbReference type="Proteomes" id="UP000247612">
    <property type="component" value="Unassembled WGS sequence"/>
</dbReference>
<evidence type="ECO:0000259" key="5">
    <source>
        <dbReference type="PROSITE" id="PS51656"/>
    </source>
</evidence>
<organism evidence="6 7">
    <name type="scientific">Dielma fastidiosa</name>
    <dbReference type="NCBI Taxonomy" id="1034346"/>
    <lineage>
        <taxon>Bacteria</taxon>
        <taxon>Bacillati</taxon>
        <taxon>Bacillota</taxon>
        <taxon>Erysipelotrichia</taxon>
        <taxon>Erysipelotrichales</taxon>
        <taxon>Erysipelotrichaceae</taxon>
        <taxon>Dielma</taxon>
    </lineage>
</organism>
<evidence type="ECO:0000313" key="6">
    <source>
        <dbReference type="EMBL" id="PXX80521.1"/>
    </source>
</evidence>
<evidence type="ECO:0000256" key="4">
    <source>
        <dbReference type="ARBA" id="ARBA00023014"/>
    </source>
</evidence>
<comment type="caution">
    <text evidence="6">The sequence shown here is derived from an EMBL/GenBank/DDBJ whole genome shotgun (WGS) entry which is preliminary data.</text>
</comment>
<dbReference type="GO" id="GO:0006777">
    <property type="term" value="P:Mo-molybdopterin cofactor biosynthetic process"/>
    <property type="evidence" value="ECO:0007669"/>
    <property type="project" value="InterPro"/>
</dbReference>
<evidence type="ECO:0000256" key="1">
    <source>
        <dbReference type="ARBA" id="ARBA00022485"/>
    </source>
</evidence>
<proteinExistence type="predicted"/>
<keyword evidence="2" id="KW-0479">Metal-binding</keyword>
<dbReference type="Gene3D" id="3.40.50.300">
    <property type="entry name" value="P-loop containing nucleotide triphosphate hydrolases"/>
    <property type="match status" value="1"/>
</dbReference>
<dbReference type="PANTHER" id="PTHR40072">
    <property type="entry name" value="MOLYBDOPTERIN-GUANINE DINUCLEOTIDE BIOSYNTHESIS ADAPTER PROTEIN-RELATED"/>
    <property type="match status" value="1"/>
</dbReference>
<dbReference type="GO" id="GO:0005525">
    <property type="term" value="F:GTP binding"/>
    <property type="evidence" value="ECO:0007669"/>
    <property type="project" value="InterPro"/>
</dbReference>
<sequence>MKVFSIVGIRASGKTTTIEQIIRELNRRGKTVSTIKTIFCPTFSIDDPKSNTARHKAAGASSVIAKGKTETALIIPEAVDNNKLLNLSHSDYVILEGDYEAPVPRIVCAHQPKEVEERMNDFTFAISGRIADQYDQVCNLPAYSALSQLTELVDLIEEKVYDRLPNVDSEICSACGADCVALGRAIIQGEAKRELCTLSQAAVCQLCEQAAQVKLVQGAVTASTGPCQCGCHKLVKETELKKRALAAVNLPMQLVINGKKVELSHSQEAELKQLLASFVKENVHSIKLNAGDEYE</sequence>
<dbReference type="STRING" id="1034346.GCA_000313565_02062"/>
<dbReference type="GO" id="GO:0051539">
    <property type="term" value="F:4 iron, 4 sulfur cluster binding"/>
    <property type="evidence" value="ECO:0007669"/>
    <property type="project" value="UniProtKB-KW"/>
</dbReference>
<reference evidence="6 7" key="1">
    <citation type="submission" date="2018-05" db="EMBL/GenBank/DDBJ databases">
        <title>Genomic Encyclopedia of Type Strains, Phase IV (KMG-IV): sequencing the most valuable type-strain genomes for metagenomic binning, comparative biology and taxonomic classification.</title>
        <authorList>
            <person name="Goeker M."/>
        </authorList>
    </citation>
    <scope>NUCLEOTIDE SEQUENCE [LARGE SCALE GENOMIC DNA]</scope>
    <source>
        <strain evidence="6 7">JC118</strain>
    </source>
</reference>
<keyword evidence="1" id="KW-0004">4Fe-4S</keyword>
<accession>A0A318KRP0</accession>
<protein>
    <submittedName>
        <fullName evidence="6">Molybdopterin-guanine dinucleotide biosynthesis protein MobB</fullName>
    </submittedName>
</protein>
<evidence type="ECO:0000313" key="7">
    <source>
        <dbReference type="Proteomes" id="UP000247612"/>
    </source>
</evidence>
<gene>
    <name evidence="6" type="ORF">DES51_103116</name>
</gene>
<dbReference type="GO" id="GO:0046872">
    <property type="term" value="F:metal ion binding"/>
    <property type="evidence" value="ECO:0007669"/>
    <property type="project" value="UniProtKB-KW"/>
</dbReference>
<dbReference type="SUPFAM" id="SSF52540">
    <property type="entry name" value="P-loop containing nucleoside triphosphate hydrolases"/>
    <property type="match status" value="1"/>
</dbReference>
<keyword evidence="3" id="KW-0408">Iron</keyword>
<keyword evidence="4" id="KW-0411">Iron-sulfur</keyword>
<dbReference type="EMBL" id="QJKH01000003">
    <property type="protein sequence ID" value="PXX80521.1"/>
    <property type="molecule type" value="Genomic_DNA"/>
</dbReference>
<evidence type="ECO:0000256" key="3">
    <source>
        <dbReference type="ARBA" id="ARBA00023004"/>
    </source>
</evidence>
<dbReference type="InterPro" id="IPR004435">
    <property type="entry name" value="MobB_dom"/>
</dbReference>
<dbReference type="PANTHER" id="PTHR40072:SF1">
    <property type="entry name" value="MOLYBDOPTERIN-GUANINE DINUCLEOTIDE BIOSYNTHESIS ADAPTER PROTEIN"/>
    <property type="match status" value="1"/>
</dbReference>
<dbReference type="AlphaFoldDB" id="A0A318KRP0"/>
<name>A0A318KRP0_9FIRM</name>
<dbReference type="OrthoDB" id="9786803at2"/>
<dbReference type="RefSeq" id="WP_022938368.1">
    <property type="nucleotide sequence ID" value="NZ_CABKRQ010000005.1"/>
</dbReference>
<dbReference type="NCBIfam" id="TIGR00176">
    <property type="entry name" value="mobB"/>
    <property type="match status" value="1"/>
</dbReference>